<evidence type="ECO:0000313" key="2">
    <source>
        <dbReference type="EMBL" id="KIM65115.1"/>
    </source>
</evidence>
<dbReference type="AlphaFoldDB" id="A0A0C3DX54"/>
<dbReference type="InParanoid" id="A0A0C3DX54"/>
<reference evidence="2 3" key="1">
    <citation type="submission" date="2014-04" db="EMBL/GenBank/DDBJ databases">
        <authorList>
            <consortium name="DOE Joint Genome Institute"/>
            <person name="Kuo A."/>
            <person name="Kohler A."/>
            <person name="Nagy L.G."/>
            <person name="Floudas D."/>
            <person name="Copeland A."/>
            <person name="Barry K.W."/>
            <person name="Cichocki N."/>
            <person name="Veneault-Fourrey C."/>
            <person name="LaButti K."/>
            <person name="Lindquist E.A."/>
            <person name="Lipzen A."/>
            <person name="Lundell T."/>
            <person name="Morin E."/>
            <person name="Murat C."/>
            <person name="Sun H."/>
            <person name="Tunlid A."/>
            <person name="Henrissat B."/>
            <person name="Grigoriev I.V."/>
            <person name="Hibbett D.S."/>
            <person name="Martin F."/>
            <person name="Nordberg H.P."/>
            <person name="Cantor M.N."/>
            <person name="Hua S.X."/>
        </authorList>
    </citation>
    <scope>NUCLEOTIDE SEQUENCE [LARGE SCALE GENOMIC DNA]</scope>
    <source>
        <strain evidence="2 3">Foug A</strain>
    </source>
</reference>
<feature type="compositionally biased region" description="Low complexity" evidence="1">
    <location>
        <begin position="51"/>
        <end position="61"/>
    </location>
</feature>
<organism evidence="2 3">
    <name type="scientific">Scleroderma citrinum Foug A</name>
    <dbReference type="NCBI Taxonomy" id="1036808"/>
    <lineage>
        <taxon>Eukaryota</taxon>
        <taxon>Fungi</taxon>
        <taxon>Dikarya</taxon>
        <taxon>Basidiomycota</taxon>
        <taxon>Agaricomycotina</taxon>
        <taxon>Agaricomycetes</taxon>
        <taxon>Agaricomycetidae</taxon>
        <taxon>Boletales</taxon>
        <taxon>Sclerodermatineae</taxon>
        <taxon>Sclerodermataceae</taxon>
        <taxon>Scleroderma</taxon>
    </lineage>
</organism>
<keyword evidence="3" id="KW-1185">Reference proteome</keyword>
<dbReference type="EMBL" id="KN822024">
    <property type="protein sequence ID" value="KIM65115.1"/>
    <property type="molecule type" value="Genomic_DNA"/>
</dbReference>
<accession>A0A0C3DX54</accession>
<protein>
    <submittedName>
        <fullName evidence="2">Uncharacterized protein</fullName>
    </submittedName>
</protein>
<sequence>MLPSACGVEYSFYNRMCLPSTSAATPPLVLTTTSRTPNAQATANRRPLPPTMTTTTSLTHY</sequence>
<dbReference type="HOGENOM" id="CLU_2924018_0_0_1"/>
<feature type="region of interest" description="Disordered" evidence="1">
    <location>
        <begin position="24"/>
        <end position="61"/>
    </location>
</feature>
<name>A0A0C3DX54_9AGAM</name>
<evidence type="ECO:0000256" key="1">
    <source>
        <dbReference type="SAM" id="MobiDB-lite"/>
    </source>
</evidence>
<gene>
    <name evidence="2" type="ORF">SCLCIDRAFT_1212613</name>
</gene>
<dbReference type="Proteomes" id="UP000053989">
    <property type="component" value="Unassembled WGS sequence"/>
</dbReference>
<reference evidence="3" key="2">
    <citation type="submission" date="2015-01" db="EMBL/GenBank/DDBJ databases">
        <title>Evolutionary Origins and Diversification of the Mycorrhizal Mutualists.</title>
        <authorList>
            <consortium name="DOE Joint Genome Institute"/>
            <consortium name="Mycorrhizal Genomics Consortium"/>
            <person name="Kohler A."/>
            <person name="Kuo A."/>
            <person name="Nagy L.G."/>
            <person name="Floudas D."/>
            <person name="Copeland A."/>
            <person name="Barry K.W."/>
            <person name="Cichocki N."/>
            <person name="Veneault-Fourrey C."/>
            <person name="LaButti K."/>
            <person name="Lindquist E.A."/>
            <person name="Lipzen A."/>
            <person name="Lundell T."/>
            <person name="Morin E."/>
            <person name="Murat C."/>
            <person name="Riley R."/>
            <person name="Ohm R."/>
            <person name="Sun H."/>
            <person name="Tunlid A."/>
            <person name="Henrissat B."/>
            <person name="Grigoriev I.V."/>
            <person name="Hibbett D.S."/>
            <person name="Martin F."/>
        </authorList>
    </citation>
    <scope>NUCLEOTIDE SEQUENCE [LARGE SCALE GENOMIC DNA]</scope>
    <source>
        <strain evidence="3">Foug A</strain>
    </source>
</reference>
<proteinExistence type="predicted"/>
<feature type="compositionally biased region" description="Polar residues" evidence="1">
    <location>
        <begin position="24"/>
        <end position="43"/>
    </location>
</feature>
<evidence type="ECO:0000313" key="3">
    <source>
        <dbReference type="Proteomes" id="UP000053989"/>
    </source>
</evidence>